<sequence>MAPLNRVIIDTDPGVDDVLAMLLALAARPEEIEVMMLSITYGNVEVQSCLRNVVAIFHVIEKELEWRKARGQLEGFETMLASKPIVAVGAEHPLEDELLMADYFHGVDGLAGVHESHPHLSPADTWKSLFKSGASAQEISSPSSRFRASQTVAHTEILRLLRENPGDTITIIAVGPLTNLALAAAEDPETFLKVKEVVVMGGAIDGVYSRPFPFTPLPFTSHLSIRRSTYPRIPWTMLLVRYPVFLLRSKETLLTLRSQIVEGNITPVAEFNTYADAVATARVFALTSPNPATTMPPPPINMSKLPPYPKKLSRPLNLTLFPLDVTTPHKLQKSHVDAKLGPLIQAGSPLAEWTNAFIQRTYAKIESLTRKQADPGIELHDPLCVWYMLTRSARSWMVAPKAPEDIRVETAGQWTRGMHLVDRRNRTKAGAGSSEQVKSPGAVDITNPMEILSIEQHIDVEIIDAPGDNGGWLDVNKGNRINRIVNTPGEDAFGPYLLERIFG</sequence>
<dbReference type="InterPro" id="IPR036452">
    <property type="entry name" value="Ribo_hydro-like"/>
</dbReference>
<dbReference type="PANTHER" id="PTHR12304">
    <property type="entry name" value="INOSINE-URIDINE PREFERRING NUCLEOSIDE HYDROLASE"/>
    <property type="match status" value="1"/>
</dbReference>
<keyword evidence="3" id="KW-0326">Glycosidase</keyword>
<evidence type="ECO:0000256" key="1">
    <source>
        <dbReference type="ARBA" id="ARBA00009176"/>
    </source>
</evidence>
<dbReference type="GO" id="GO:0008477">
    <property type="term" value="F:purine nucleosidase activity"/>
    <property type="evidence" value="ECO:0007669"/>
    <property type="project" value="TreeGrafter"/>
</dbReference>
<dbReference type="OrthoDB" id="5783963at2759"/>
<dbReference type="InterPro" id="IPR023186">
    <property type="entry name" value="IUNH"/>
</dbReference>
<proteinExistence type="inferred from homology"/>
<protein>
    <submittedName>
        <fullName evidence="5">Uridine ribohydrolase 1</fullName>
    </submittedName>
</protein>
<gene>
    <name evidence="5" type="ORF">D0Z07_3924</name>
</gene>
<keyword evidence="6" id="KW-1185">Reference proteome</keyword>
<dbReference type="Proteomes" id="UP000785200">
    <property type="component" value="Unassembled WGS sequence"/>
</dbReference>
<name>A0A9P7AXZ4_9HELO</name>
<dbReference type="SUPFAM" id="SSF53590">
    <property type="entry name" value="Nucleoside hydrolase"/>
    <property type="match status" value="1"/>
</dbReference>
<organism evidence="5 6">
    <name type="scientific">Hyphodiscus hymeniophilus</name>
    <dbReference type="NCBI Taxonomy" id="353542"/>
    <lineage>
        <taxon>Eukaryota</taxon>
        <taxon>Fungi</taxon>
        <taxon>Dikarya</taxon>
        <taxon>Ascomycota</taxon>
        <taxon>Pezizomycotina</taxon>
        <taxon>Leotiomycetes</taxon>
        <taxon>Helotiales</taxon>
        <taxon>Hyphodiscaceae</taxon>
        <taxon>Hyphodiscus</taxon>
    </lineage>
</organism>
<dbReference type="GO" id="GO:0005829">
    <property type="term" value="C:cytosol"/>
    <property type="evidence" value="ECO:0007669"/>
    <property type="project" value="TreeGrafter"/>
</dbReference>
<evidence type="ECO:0000313" key="5">
    <source>
        <dbReference type="EMBL" id="KAG0649737.1"/>
    </source>
</evidence>
<evidence type="ECO:0000256" key="2">
    <source>
        <dbReference type="ARBA" id="ARBA00022801"/>
    </source>
</evidence>
<comment type="similarity">
    <text evidence="1">Belongs to the IUNH family.</text>
</comment>
<dbReference type="Gene3D" id="3.90.245.10">
    <property type="entry name" value="Ribonucleoside hydrolase-like"/>
    <property type="match status" value="1"/>
</dbReference>
<dbReference type="PANTHER" id="PTHR12304:SF56">
    <property type="entry name" value="HYDROLASE, PUTATIVE (AFU_ORTHOLOGUE AFUA_1G11790)-RELATED"/>
    <property type="match status" value="1"/>
</dbReference>
<evidence type="ECO:0000313" key="6">
    <source>
        <dbReference type="Proteomes" id="UP000785200"/>
    </source>
</evidence>
<dbReference type="EMBL" id="VNKQ01000007">
    <property type="protein sequence ID" value="KAG0649737.1"/>
    <property type="molecule type" value="Genomic_DNA"/>
</dbReference>
<evidence type="ECO:0000256" key="3">
    <source>
        <dbReference type="ARBA" id="ARBA00023295"/>
    </source>
</evidence>
<comment type="caution">
    <text evidence="5">The sequence shown here is derived from an EMBL/GenBank/DDBJ whole genome shotgun (WGS) entry which is preliminary data.</text>
</comment>
<feature type="domain" description="Inosine/uridine-preferring nucleoside hydrolase" evidence="4">
    <location>
        <begin position="7"/>
        <end position="431"/>
    </location>
</feature>
<evidence type="ECO:0000259" key="4">
    <source>
        <dbReference type="Pfam" id="PF01156"/>
    </source>
</evidence>
<accession>A0A9P7AXZ4</accession>
<keyword evidence="2" id="KW-0378">Hydrolase</keyword>
<dbReference type="Pfam" id="PF01156">
    <property type="entry name" value="IU_nuc_hydro"/>
    <property type="match status" value="1"/>
</dbReference>
<reference evidence="5" key="1">
    <citation type="submission" date="2019-07" db="EMBL/GenBank/DDBJ databases">
        <title>Hyphodiscus hymeniophilus genome sequencing and assembly.</title>
        <authorList>
            <person name="Kramer G."/>
            <person name="Nodwell J."/>
        </authorList>
    </citation>
    <scope>NUCLEOTIDE SEQUENCE</scope>
    <source>
        <strain evidence="5">ATCC 34498</strain>
    </source>
</reference>
<dbReference type="InterPro" id="IPR001910">
    <property type="entry name" value="Inosine/uridine_hydrolase_dom"/>
</dbReference>
<dbReference type="GO" id="GO:0006152">
    <property type="term" value="P:purine nucleoside catabolic process"/>
    <property type="evidence" value="ECO:0007669"/>
    <property type="project" value="TreeGrafter"/>
</dbReference>
<dbReference type="AlphaFoldDB" id="A0A9P7AXZ4"/>